<dbReference type="PANTHER" id="PTHR34703:SF1">
    <property type="entry name" value="ANTIPORTER SUBUNIT MNHG2-RELATED"/>
    <property type="match status" value="1"/>
</dbReference>
<organism evidence="2 3">
    <name type="scientific">Candidatus Moduliflexus flocculans</name>
    <dbReference type="NCBI Taxonomy" id="1499966"/>
    <lineage>
        <taxon>Bacteria</taxon>
        <taxon>Candidatus Moduliflexota</taxon>
        <taxon>Candidatus Moduliflexia</taxon>
        <taxon>Candidatus Moduliflexales</taxon>
        <taxon>Candidatus Moduliflexaceae</taxon>
    </lineage>
</organism>
<protein>
    <submittedName>
        <fullName evidence="2">Monovalent cation/proton antiporter, mnhG/PhaG subunit</fullName>
    </submittedName>
</protein>
<name>A0A081BNV2_9BACT</name>
<evidence type="ECO:0000256" key="1">
    <source>
        <dbReference type="SAM" id="Phobius"/>
    </source>
</evidence>
<dbReference type="Pfam" id="PF03334">
    <property type="entry name" value="PhaG_MnhG_YufB"/>
    <property type="match status" value="1"/>
</dbReference>
<dbReference type="HOGENOM" id="CLU_121334_2_3_0"/>
<dbReference type="GO" id="GO:0015385">
    <property type="term" value="F:sodium:proton antiporter activity"/>
    <property type="evidence" value="ECO:0007669"/>
    <property type="project" value="TreeGrafter"/>
</dbReference>
<dbReference type="AlphaFoldDB" id="A0A081BNV2"/>
<dbReference type="STRING" id="1499966.U14_03315"/>
<keyword evidence="1" id="KW-0472">Membrane</keyword>
<reference evidence="2 3" key="1">
    <citation type="journal article" date="2015" name="PeerJ">
        <title>First genomic representation of candidate bacterial phylum KSB3 points to enhanced environmental sensing as a trigger of wastewater bulking.</title>
        <authorList>
            <person name="Sekiguchi Y."/>
            <person name="Ohashi A."/>
            <person name="Parks D.H."/>
            <person name="Yamauchi T."/>
            <person name="Tyson G.W."/>
            <person name="Hugenholtz P."/>
        </authorList>
    </citation>
    <scope>NUCLEOTIDE SEQUENCE [LARGE SCALE GENOMIC DNA]</scope>
</reference>
<evidence type="ECO:0000313" key="2">
    <source>
        <dbReference type="EMBL" id="GAK52068.1"/>
    </source>
</evidence>
<feature type="transmembrane region" description="Helical" evidence="1">
    <location>
        <begin position="38"/>
        <end position="58"/>
    </location>
</feature>
<evidence type="ECO:0000313" key="3">
    <source>
        <dbReference type="Proteomes" id="UP000030700"/>
    </source>
</evidence>
<dbReference type="NCBIfam" id="TIGR01300">
    <property type="entry name" value="CPA3_mnhG_phaG"/>
    <property type="match status" value="1"/>
</dbReference>
<keyword evidence="1" id="KW-0812">Transmembrane</keyword>
<proteinExistence type="predicted"/>
<sequence length="110" mass="12351">MIWLAQFFLLLGIIFSVIGNLGVLLFPDVYTRLQASSTCGTTSIISIFIAAMLFEGFSPLTGKILVITLFFLISSPLSSYIVARFAWNQEIIAWRKFKPRQTISEDPPDD</sequence>
<feature type="transmembrane region" description="Helical" evidence="1">
    <location>
        <begin position="64"/>
        <end position="87"/>
    </location>
</feature>
<feature type="transmembrane region" description="Helical" evidence="1">
    <location>
        <begin position="6"/>
        <end position="26"/>
    </location>
</feature>
<dbReference type="EMBL" id="DF820458">
    <property type="protein sequence ID" value="GAK52068.1"/>
    <property type="molecule type" value="Genomic_DNA"/>
</dbReference>
<dbReference type="Proteomes" id="UP000030700">
    <property type="component" value="Unassembled WGS sequence"/>
</dbReference>
<keyword evidence="1" id="KW-1133">Transmembrane helix</keyword>
<dbReference type="InterPro" id="IPR005133">
    <property type="entry name" value="PhaG_MnhG_YufB"/>
</dbReference>
<gene>
    <name evidence="2" type="ORF">U14_03315</name>
</gene>
<keyword evidence="3" id="KW-1185">Reference proteome</keyword>
<dbReference type="PANTHER" id="PTHR34703">
    <property type="entry name" value="ANTIPORTER SUBUNIT MNHG2-RELATED"/>
    <property type="match status" value="1"/>
</dbReference>
<accession>A0A081BNV2</accession>